<gene>
    <name evidence="1" type="ORF">EXIGLDRAFT_838862</name>
</gene>
<dbReference type="Proteomes" id="UP000077266">
    <property type="component" value="Unassembled WGS sequence"/>
</dbReference>
<protein>
    <recommendedName>
        <fullName evidence="3">F-box domain-containing protein</fullName>
    </recommendedName>
</protein>
<sequence length="539" mass="61107">MTESSASIAAVARCCSRPSLWNSLPVDVLYLIRDALHEWDGPSQAKAKLSVPRVEDFLPPESFTSRQHPLCALSSTCRTLRSICLPSLFRHVFINGDVETPFPPSQIWQYIHRLHYYRSWMGWDDRPEHARCLFAMPALREVHYYGKGTHDVVTDNLDLSLAAPALDALYLKNIHLTNEGVSTIRPVVPLRIFCMYFLYRFRDLATISGAELEDENQRIEAVTDDSRLSMEEMVLPGEATRSSFLSRSPWPNLRILVLCGGSPTLDVPFAGILLAMPGLESLTLSVAPREGTAPVVVCPPGTVLPLDLRNLRHFAVAFPTDTDEIFTHLSSALRTLALRDMPRYYVRKLWLLRNETSQLRAYAAPILSYRSLARIFEALDGEHLERLEVVVREDDTEAETLARVAFRCPNLRFFELHRYRSDPNEWQGLSVVPVGHIAQCLSSFHSLETLRVQLDFPLGHAAFNPDRNLAGWDEWDCFIHDQAQTIVDSLPWLRNIAILCADRSGSTSWRTWTVQREEGSGATPKLGDSDITHVEEVWM</sequence>
<name>A0A165FG65_EXIGL</name>
<accession>A0A165FG65</accession>
<dbReference type="AlphaFoldDB" id="A0A165FG65"/>
<evidence type="ECO:0008006" key="3">
    <source>
        <dbReference type="Google" id="ProtNLM"/>
    </source>
</evidence>
<evidence type="ECO:0000313" key="2">
    <source>
        <dbReference type="Proteomes" id="UP000077266"/>
    </source>
</evidence>
<reference evidence="1 2" key="1">
    <citation type="journal article" date="2016" name="Mol. Biol. Evol.">
        <title>Comparative Genomics of Early-Diverging Mushroom-Forming Fungi Provides Insights into the Origins of Lignocellulose Decay Capabilities.</title>
        <authorList>
            <person name="Nagy L.G."/>
            <person name="Riley R."/>
            <person name="Tritt A."/>
            <person name="Adam C."/>
            <person name="Daum C."/>
            <person name="Floudas D."/>
            <person name="Sun H."/>
            <person name="Yadav J.S."/>
            <person name="Pangilinan J."/>
            <person name="Larsson K.H."/>
            <person name="Matsuura K."/>
            <person name="Barry K."/>
            <person name="Labutti K."/>
            <person name="Kuo R."/>
            <person name="Ohm R.A."/>
            <person name="Bhattacharya S.S."/>
            <person name="Shirouzu T."/>
            <person name="Yoshinaga Y."/>
            <person name="Martin F.M."/>
            <person name="Grigoriev I.V."/>
            <person name="Hibbett D.S."/>
        </authorList>
    </citation>
    <scope>NUCLEOTIDE SEQUENCE [LARGE SCALE GENOMIC DNA]</scope>
    <source>
        <strain evidence="1 2">HHB12029</strain>
    </source>
</reference>
<keyword evidence="2" id="KW-1185">Reference proteome</keyword>
<proteinExistence type="predicted"/>
<evidence type="ECO:0000313" key="1">
    <source>
        <dbReference type="EMBL" id="KZV88941.1"/>
    </source>
</evidence>
<dbReference type="EMBL" id="KV426086">
    <property type="protein sequence ID" value="KZV88941.1"/>
    <property type="molecule type" value="Genomic_DNA"/>
</dbReference>
<organism evidence="1 2">
    <name type="scientific">Exidia glandulosa HHB12029</name>
    <dbReference type="NCBI Taxonomy" id="1314781"/>
    <lineage>
        <taxon>Eukaryota</taxon>
        <taxon>Fungi</taxon>
        <taxon>Dikarya</taxon>
        <taxon>Basidiomycota</taxon>
        <taxon>Agaricomycotina</taxon>
        <taxon>Agaricomycetes</taxon>
        <taxon>Auriculariales</taxon>
        <taxon>Exidiaceae</taxon>
        <taxon>Exidia</taxon>
    </lineage>
</organism>
<dbReference type="OrthoDB" id="2750874at2759"/>
<dbReference type="SUPFAM" id="SSF52047">
    <property type="entry name" value="RNI-like"/>
    <property type="match status" value="1"/>
</dbReference>
<dbReference type="InParanoid" id="A0A165FG65"/>